<dbReference type="Gene3D" id="3.20.20.70">
    <property type="entry name" value="Aldolase class I"/>
    <property type="match status" value="1"/>
</dbReference>
<accession>A0A6M3XKQ2</accession>
<evidence type="ECO:0000313" key="2">
    <source>
        <dbReference type="EMBL" id="QJH98508.1"/>
    </source>
</evidence>
<dbReference type="EMBL" id="MT144737">
    <property type="protein sequence ID" value="QJH98508.1"/>
    <property type="molecule type" value="Genomic_DNA"/>
</dbReference>
<name>A0A6M3XKQ2_9ZZZZ</name>
<protein>
    <submittedName>
        <fullName evidence="2">Putative N-acetylneuraminate synthase</fullName>
    </submittedName>
</protein>
<dbReference type="GO" id="GO:0016051">
    <property type="term" value="P:carbohydrate biosynthetic process"/>
    <property type="evidence" value="ECO:0007669"/>
    <property type="project" value="InterPro"/>
</dbReference>
<evidence type="ECO:0000259" key="1">
    <source>
        <dbReference type="Pfam" id="PF03102"/>
    </source>
</evidence>
<proteinExistence type="predicted"/>
<dbReference type="AlphaFoldDB" id="A0A6M3XKQ2"/>
<organism evidence="2">
    <name type="scientific">viral metagenome</name>
    <dbReference type="NCBI Taxonomy" id="1070528"/>
    <lineage>
        <taxon>unclassified sequences</taxon>
        <taxon>metagenomes</taxon>
        <taxon>organismal metagenomes</taxon>
    </lineage>
</organism>
<feature type="domain" description="PseI/NeuA/B-like" evidence="1">
    <location>
        <begin position="22"/>
        <end position="258"/>
    </location>
</feature>
<sequence>MTILVAEIGINHNGDMNIAKRLIAVAHAAGFDYVKLQKRTIDLVYTPEELDKPRESPWGKTNRDQKLGLEFSWDQYSELWQYCQHVGIKMFWSVWDTESVWQTASRFTDIDYIKVPSALITDEKILGAVKDTGIPTIISTGMSTAAEVERAISFLRPAWVLACTATYPCPIGDVNLGEIVWLQKVCNPYANTRVGFSNHCDSPVFIPAAVALGAEMIELHLTLDRSTYGSDQRASIEPEGVLRLGKWIRYLEKGLGEPSKKVQISEIPVREKLRFNLSRKELDI</sequence>
<dbReference type="InterPro" id="IPR051690">
    <property type="entry name" value="PseI-like"/>
</dbReference>
<dbReference type="PANTHER" id="PTHR42966:SF3">
    <property type="entry name" value="BLR5971 PROTEIN"/>
    <property type="match status" value="1"/>
</dbReference>
<dbReference type="InterPro" id="IPR013132">
    <property type="entry name" value="PseI/NeuA/B-like_N"/>
</dbReference>
<dbReference type="InterPro" id="IPR013785">
    <property type="entry name" value="Aldolase_TIM"/>
</dbReference>
<dbReference type="GO" id="GO:0047444">
    <property type="term" value="F:N-acylneuraminate-9-phosphate synthase activity"/>
    <property type="evidence" value="ECO:0007669"/>
    <property type="project" value="TreeGrafter"/>
</dbReference>
<dbReference type="SUPFAM" id="SSF51569">
    <property type="entry name" value="Aldolase"/>
    <property type="match status" value="1"/>
</dbReference>
<reference evidence="2" key="1">
    <citation type="submission" date="2020-03" db="EMBL/GenBank/DDBJ databases">
        <title>The deep terrestrial virosphere.</title>
        <authorList>
            <person name="Holmfeldt K."/>
            <person name="Nilsson E."/>
            <person name="Simone D."/>
            <person name="Lopez-Fernandez M."/>
            <person name="Wu X."/>
            <person name="de Brujin I."/>
            <person name="Lundin D."/>
            <person name="Andersson A."/>
            <person name="Bertilsson S."/>
            <person name="Dopson M."/>
        </authorList>
    </citation>
    <scope>NUCLEOTIDE SEQUENCE</scope>
    <source>
        <strain evidence="2">TM448B01332</strain>
    </source>
</reference>
<dbReference type="Pfam" id="PF03102">
    <property type="entry name" value="NeuB"/>
    <property type="match status" value="1"/>
</dbReference>
<gene>
    <name evidence="2" type="ORF">TM448B01332_0014</name>
</gene>
<dbReference type="PANTHER" id="PTHR42966">
    <property type="entry name" value="N-ACETYLNEURAMINATE SYNTHASE"/>
    <property type="match status" value="1"/>
</dbReference>